<accession>A0A8I1MSM3</accession>
<reference evidence="1" key="1">
    <citation type="submission" date="2021-02" db="EMBL/GenBank/DDBJ databases">
        <title>Thiocyanate and organic carbon inputs drive convergent selection for specific autotrophic Afipia and Thiobacillus strains within complex microbiomes.</title>
        <authorList>
            <person name="Huddy R.J."/>
            <person name="Sachdeva R."/>
            <person name="Kadzinga F."/>
            <person name="Kantor R.S."/>
            <person name="Harrison S.T.L."/>
            <person name="Banfield J.F."/>
        </authorList>
    </citation>
    <scope>NUCLEOTIDE SEQUENCE</scope>
    <source>
        <strain evidence="1">SCN18_13_7_16_R3_B_64_19</strain>
    </source>
</reference>
<proteinExistence type="predicted"/>
<comment type="caution">
    <text evidence="1">The sequence shown here is derived from an EMBL/GenBank/DDBJ whole genome shotgun (WGS) entry which is preliminary data.</text>
</comment>
<dbReference type="Pfam" id="PF12086">
    <property type="entry name" value="DUF3563"/>
    <property type="match status" value="1"/>
</dbReference>
<dbReference type="EMBL" id="JAFKMR010000010">
    <property type="protein sequence ID" value="MBN8743085.1"/>
    <property type="molecule type" value="Genomic_DNA"/>
</dbReference>
<evidence type="ECO:0000313" key="1">
    <source>
        <dbReference type="EMBL" id="MBN8743085.1"/>
    </source>
</evidence>
<evidence type="ECO:0000313" key="2">
    <source>
        <dbReference type="Proteomes" id="UP000664800"/>
    </source>
</evidence>
<gene>
    <name evidence="1" type="ORF">J0I24_02135</name>
</gene>
<sequence length="67" mass="8058">MNHFKHFLDTLLSSIETHQSADEHYLAQSVDACDFERRVRELEMRGSHTQDWTWADVARNQTERHSW</sequence>
<organism evidence="1 2">
    <name type="scientific">Thiomonas arsenitoxydans (strain DSM 22701 / CIP 110005 / 3As)</name>
    <dbReference type="NCBI Taxonomy" id="426114"/>
    <lineage>
        <taxon>Bacteria</taxon>
        <taxon>Pseudomonadati</taxon>
        <taxon>Pseudomonadota</taxon>
        <taxon>Betaproteobacteria</taxon>
        <taxon>Burkholderiales</taxon>
        <taxon>Thiomonas</taxon>
    </lineage>
</organism>
<name>A0A8I1MSM3_THIA3</name>
<dbReference type="AlphaFoldDB" id="A0A8I1MSM3"/>
<protein>
    <submittedName>
        <fullName evidence="1">DUF3563 family protein</fullName>
    </submittedName>
</protein>
<dbReference type="Proteomes" id="UP000664800">
    <property type="component" value="Unassembled WGS sequence"/>
</dbReference>
<dbReference type="InterPro" id="IPR021946">
    <property type="entry name" value="DUF3563"/>
</dbReference>
<dbReference type="RefSeq" id="WP_276727370.1">
    <property type="nucleotide sequence ID" value="NZ_JAFKMR010000010.1"/>
</dbReference>